<feature type="region of interest" description="Disordered" evidence="3">
    <location>
        <begin position="369"/>
        <end position="408"/>
    </location>
</feature>
<keyword evidence="6" id="KW-1185">Reference proteome</keyword>
<dbReference type="InterPro" id="IPR050194">
    <property type="entry name" value="Glycosyltransferase_grp1"/>
</dbReference>
<dbReference type="RefSeq" id="WP_138695950.1">
    <property type="nucleotide sequence ID" value="NZ_JBHSAZ010000025.1"/>
</dbReference>
<reference evidence="5 6" key="1">
    <citation type="submission" date="2019-05" db="EMBL/GenBank/DDBJ databases">
        <title>Draft genome sequence of Nonomuraea zeae DSM 100528.</title>
        <authorList>
            <person name="Saricaoglu S."/>
            <person name="Isik K."/>
        </authorList>
    </citation>
    <scope>NUCLEOTIDE SEQUENCE [LARGE SCALE GENOMIC DNA]</scope>
    <source>
        <strain evidence="5 6">DSM 100528</strain>
    </source>
</reference>
<evidence type="ECO:0000256" key="3">
    <source>
        <dbReference type="SAM" id="MobiDB-lite"/>
    </source>
</evidence>
<protein>
    <submittedName>
        <fullName evidence="5">Glycosyltransferase family 4 protein</fullName>
    </submittedName>
</protein>
<dbReference type="PANTHER" id="PTHR45947:SF3">
    <property type="entry name" value="SULFOQUINOVOSYL TRANSFERASE SQD2"/>
    <property type="match status" value="1"/>
</dbReference>
<accession>A0A5S4FZR8</accession>
<evidence type="ECO:0000256" key="1">
    <source>
        <dbReference type="ARBA" id="ARBA00022676"/>
    </source>
</evidence>
<dbReference type="AlphaFoldDB" id="A0A5S4FZR8"/>
<evidence type="ECO:0000259" key="4">
    <source>
        <dbReference type="Pfam" id="PF13439"/>
    </source>
</evidence>
<gene>
    <name evidence="5" type="ORF">ETD85_44855</name>
</gene>
<evidence type="ECO:0000256" key="2">
    <source>
        <dbReference type="ARBA" id="ARBA00022679"/>
    </source>
</evidence>
<evidence type="ECO:0000313" key="6">
    <source>
        <dbReference type="Proteomes" id="UP000306628"/>
    </source>
</evidence>
<comment type="caution">
    <text evidence="5">The sequence shown here is derived from an EMBL/GenBank/DDBJ whole genome shotgun (WGS) entry which is preliminary data.</text>
</comment>
<dbReference type="PANTHER" id="PTHR45947">
    <property type="entry name" value="SULFOQUINOVOSYL TRANSFERASE SQD2"/>
    <property type="match status" value="1"/>
</dbReference>
<proteinExistence type="predicted"/>
<organism evidence="5 6">
    <name type="scientific">Nonomuraea zeae</name>
    <dbReference type="NCBI Taxonomy" id="1642303"/>
    <lineage>
        <taxon>Bacteria</taxon>
        <taxon>Bacillati</taxon>
        <taxon>Actinomycetota</taxon>
        <taxon>Actinomycetes</taxon>
        <taxon>Streptosporangiales</taxon>
        <taxon>Streptosporangiaceae</taxon>
        <taxon>Nonomuraea</taxon>
    </lineage>
</organism>
<dbReference type="Proteomes" id="UP000306628">
    <property type="component" value="Unassembled WGS sequence"/>
</dbReference>
<dbReference type="GO" id="GO:0016758">
    <property type="term" value="F:hexosyltransferase activity"/>
    <property type="evidence" value="ECO:0007669"/>
    <property type="project" value="TreeGrafter"/>
</dbReference>
<dbReference type="OrthoDB" id="193659at2"/>
<dbReference type="EMBL" id="VCKX01000222">
    <property type="protein sequence ID" value="TMR25774.1"/>
    <property type="molecule type" value="Genomic_DNA"/>
</dbReference>
<feature type="domain" description="Glycosyltransferase subfamily 4-like N-terminal" evidence="4">
    <location>
        <begin position="16"/>
        <end position="175"/>
    </location>
</feature>
<keyword evidence="2 5" id="KW-0808">Transferase</keyword>
<keyword evidence="1" id="KW-0328">Glycosyltransferase</keyword>
<dbReference type="Gene3D" id="3.40.50.2000">
    <property type="entry name" value="Glycogen Phosphorylase B"/>
    <property type="match status" value="2"/>
</dbReference>
<dbReference type="Pfam" id="PF13439">
    <property type="entry name" value="Glyco_transf_4"/>
    <property type="match status" value="1"/>
</dbReference>
<name>A0A5S4FZR8_9ACTN</name>
<evidence type="ECO:0000313" key="5">
    <source>
        <dbReference type="EMBL" id="TMR25774.1"/>
    </source>
</evidence>
<dbReference type="Pfam" id="PF13692">
    <property type="entry name" value="Glyco_trans_1_4"/>
    <property type="match status" value="1"/>
</dbReference>
<dbReference type="InterPro" id="IPR028098">
    <property type="entry name" value="Glyco_trans_4-like_N"/>
</dbReference>
<dbReference type="SUPFAM" id="SSF53756">
    <property type="entry name" value="UDP-Glycosyltransferase/glycogen phosphorylase"/>
    <property type="match status" value="1"/>
</dbReference>
<dbReference type="GO" id="GO:1901137">
    <property type="term" value="P:carbohydrate derivative biosynthetic process"/>
    <property type="evidence" value="ECO:0007669"/>
    <property type="project" value="UniProtKB-ARBA"/>
</dbReference>
<sequence>MALTPSVLHVTQPVDGGVGAYVATAAAYQARQGWRVAVACPPAGPLADELDGLGVPRLAWTASRAPGPADVAGAARVRRIVREFGPDVVHLHSSKAGLAGRAAIRGRVPTLFQPHGWSWLAARGPLAAAALRWERLAARWADRVICVGDGEADLARRYAVPGDLAVVRNGVDLRRFRAAGPQERAAARAACGIAGDTPLALCVGRVTRQKGQDLLLSAWERVAGRSDRALLAVVGDGPLLPELRSRAVPRVHFAGAVADVRSWYAAADVVVFPSRWEGLPLTVLEALATGRSLIASAVPGLTEVVTGEIGALVTPEDTAALAEALLLRLGQPALAAAEGSAAAALAGGFDVDAAMEALVGHTLELLGTGAGSGATDETGEGVGRARSRARKTAEERGLAAHCQTPCGQ</sequence>